<feature type="region of interest" description="Disordered" evidence="1">
    <location>
        <begin position="332"/>
        <end position="352"/>
    </location>
</feature>
<gene>
    <name evidence="2" type="ORF">Acr_01g0003430</name>
</gene>
<feature type="compositionally biased region" description="Gly residues" evidence="1">
    <location>
        <begin position="342"/>
        <end position="352"/>
    </location>
</feature>
<proteinExistence type="predicted"/>
<keyword evidence="3" id="KW-1185">Reference proteome</keyword>
<evidence type="ECO:0000256" key="1">
    <source>
        <dbReference type="SAM" id="MobiDB-lite"/>
    </source>
</evidence>
<evidence type="ECO:0000313" key="2">
    <source>
        <dbReference type="EMBL" id="GFY80534.1"/>
    </source>
</evidence>
<sequence>MPITPIHANSDETKTVGIPWSNGEINITEETYANVVDVIVTHIVMVRIHKTTRFFIGNPLTSKKIMLKEATKETVLKMLKILYSSGHPSAKIDCPAACSSLSSCQTPPGGSSERLSSTRCGGCADIGASVITDDGCGTSTARHCSVVVAAVVVDAGILLATTPPAFTSNSQISTAFKSFGMCCITSKAVILFPFNSFTFTAVVLSRPTSAVEPVYQTAKFVELQNSAGRWSTRPHAPPTQSRVRSTLNRSSPPPTRLPCADVICDVRPSDVSPGDYDVSPSGINPSDCDVNPVSCDISALVNYSLGPLAISELLSEETRLGLVSTSHVDTALATPGSRSRGSSGGSRGFFNF</sequence>
<dbReference type="EMBL" id="BJWL01000001">
    <property type="protein sequence ID" value="GFY80534.1"/>
    <property type="molecule type" value="Genomic_DNA"/>
</dbReference>
<feature type="region of interest" description="Disordered" evidence="1">
    <location>
        <begin position="229"/>
        <end position="254"/>
    </location>
</feature>
<dbReference type="AlphaFoldDB" id="A0A7J0E234"/>
<feature type="compositionally biased region" description="Polar residues" evidence="1">
    <location>
        <begin position="238"/>
        <end position="250"/>
    </location>
</feature>
<accession>A0A7J0E234</accession>
<reference evidence="2 3" key="1">
    <citation type="submission" date="2019-07" db="EMBL/GenBank/DDBJ databases">
        <title>De Novo Assembly of kiwifruit Actinidia rufa.</title>
        <authorList>
            <person name="Sugita-Konishi S."/>
            <person name="Sato K."/>
            <person name="Mori E."/>
            <person name="Abe Y."/>
            <person name="Kisaki G."/>
            <person name="Hamano K."/>
            <person name="Suezawa K."/>
            <person name="Otani M."/>
            <person name="Fukuda T."/>
            <person name="Manabe T."/>
            <person name="Gomi K."/>
            <person name="Tabuchi M."/>
            <person name="Akimitsu K."/>
            <person name="Kataoka I."/>
        </authorList>
    </citation>
    <scope>NUCLEOTIDE SEQUENCE [LARGE SCALE GENOMIC DNA]</scope>
    <source>
        <strain evidence="3">cv. Fuchu</strain>
    </source>
</reference>
<protein>
    <submittedName>
        <fullName evidence="2">Uncharacterized protein</fullName>
    </submittedName>
</protein>
<organism evidence="2 3">
    <name type="scientific">Actinidia rufa</name>
    <dbReference type="NCBI Taxonomy" id="165716"/>
    <lineage>
        <taxon>Eukaryota</taxon>
        <taxon>Viridiplantae</taxon>
        <taxon>Streptophyta</taxon>
        <taxon>Embryophyta</taxon>
        <taxon>Tracheophyta</taxon>
        <taxon>Spermatophyta</taxon>
        <taxon>Magnoliopsida</taxon>
        <taxon>eudicotyledons</taxon>
        <taxon>Gunneridae</taxon>
        <taxon>Pentapetalae</taxon>
        <taxon>asterids</taxon>
        <taxon>Ericales</taxon>
        <taxon>Actinidiaceae</taxon>
        <taxon>Actinidia</taxon>
    </lineage>
</organism>
<evidence type="ECO:0000313" key="3">
    <source>
        <dbReference type="Proteomes" id="UP000585474"/>
    </source>
</evidence>
<name>A0A7J0E234_9ERIC</name>
<comment type="caution">
    <text evidence="2">The sequence shown here is derived from an EMBL/GenBank/DDBJ whole genome shotgun (WGS) entry which is preliminary data.</text>
</comment>
<dbReference type="Proteomes" id="UP000585474">
    <property type="component" value="Unassembled WGS sequence"/>
</dbReference>